<gene>
    <name evidence="2" type="ORF">BDY17DRAFT_321765</name>
</gene>
<evidence type="ECO:0000313" key="2">
    <source>
        <dbReference type="EMBL" id="KAF2484869.1"/>
    </source>
</evidence>
<evidence type="ECO:0000313" key="3">
    <source>
        <dbReference type="Proteomes" id="UP000799767"/>
    </source>
</evidence>
<dbReference type="RefSeq" id="XP_033591438.1">
    <property type="nucleotide sequence ID" value="XM_033736686.1"/>
</dbReference>
<dbReference type="EMBL" id="MU001633">
    <property type="protein sequence ID" value="KAF2484869.1"/>
    <property type="molecule type" value="Genomic_DNA"/>
</dbReference>
<dbReference type="OrthoDB" id="9983919at2759"/>
<name>A0A6A6PYP7_9PEZI</name>
<dbReference type="PANTHER" id="PTHR35585">
    <property type="entry name" value="HHE DOMAIN PROTEIN (AFU_ORTHOLOGUE AFUA_4G00730)"/>
    <property type="match status" value="1"/>
</dbReference>
<keyword evidence="3" id="KW-1185">Reference proteome</keyword>
<evidence type="ECO:0000259" key="1">
    <source>
        <dbReference type="Pfam" id="PF01814"/>
    </source>
</evidence>
<dbReference type="InterPro" id="IPR012312">
    <property type="entry name" value="Hemerythrin-like"/>
</dbReference>
<protein>
    <submittedName>
        <fullName evidence="2">HHE domain-containing protein</fullName>
    </submittedName>
</protein>
<dbReference type="Pfam" id="PF01814">
    <property type="entry name" value="Hemerythrin"/>
    <property type="match status" value="1"/>
</dbReference>
<organism evidence="2 3">
    <name type="scientific">Neohortaea acidophila</name>
    <dbReference type="NCBI Taxonomy" id="245834"/>
    <lineage>
        <taxon>Eukaryota</taxon>
        <taxon>Fungi</taxon>
        <taxon>Dikarya</taxon>
        <taxon>Ascomycota</taxon>
        <taxon>Pezizomycotina</taxon>
        <taxon>Dothideomycetes</taxon>
        <taxon>Dothideomycetidae</taxon>
        <taxon>Mycosphaerellales</taxon>
        <taxon>Teratosphaeriaceae</taxon>
        <taxon>Neohortaea</taxon>
    </lineage>
</organism>
<proteinExistence type="predicted"/>
<dbReference type="GeneID" id="54477688"/>
<sequence length="195" mass="22500">MPETISEAIGADHKSIDAYAENLKSAKDDAEKVRWRNLLTWTLARHAISEELTLYPAMEQWLGEEGVNLVKTDTEQHQGMKVYLAQVQDMTPTDPKFEPLLDTLMDVVHHHVEHESEVDMPRLEGLIPREESERIARQFQWTKNIVPSRSHPAAPTEYYVENLAALFLTPMDKLRDWLKDYPTQGDYDRASNDAK</sequence>
<dbReference type="Gene3D" id="1.20.120.520">
    <property type="entry name" value="nmb1532 protein domain like"/>
    <property type="match status" value="1"/>
</dbReference>
<dbReference type="Proteomes" id="UP000799767">
    <property type="component" value="Unassembled WGS sequence"/>
</dbReference>
<feature type="domain" description="Hemerythrin-like" evidence="1">
    <location>
        <begin position="5"/>
        <end position="123"/>
    </location>
</feature>
<accession>A0A6A6PYP7</accession>
<dbReference type="PANTHER" id="PTHR35585:SF1">
    <property type="entry name" value="HHE DOMAIN PROTEIN (AFU_ORTHOLOGUE AFUA_4G00730)"/>
    <property type="match status" value="1"/>
</dbReference>
<reference evidence="2" key="1">
    <citation type="journal article" date="2020" name="Stud. Mycol.">
        <title>101 Dothideomycetes genomes: a test case for predicting lifestyles and emergence of pathogens.</title>
        <authorList>
            <person name="Haridas S."/>
            <person name="Albert R."/>
            <person name="Binder M."/>
            <person name="Bloem J."/>
            <person name="Labutti K."/>
            <person name="Salamov A."/>
            <person name="Andreopoulos B."/>
            <person name="Baker S."/>
            <person name="Barry K."/>
            <person name="Bills G."/>
            <person name="Bluhm B."/>
            <person name="Cannon C."/>
            <person name="Castanera R."/>
            <person name="Culley D."/>
            <person name="Daum C."/>
            <person name="Ezra D."/>
            <person name="Gonzalez J."/>
            <person name="Henrissat B."/>
            <person name="Kuo A."/>
            <person name="Liang C."/>
            <person name="Lipzen A."/>
            <person name="Lutzoni F."/>
            <person name="Magnuson J."/>
            <person name="Mondo S."/>
            <person name="Nolan M."/>
            <person name="Ohm R."/>
            <person name="Pangilinan J."/>
            <person name="Park H.-J."/>
            <person name="Ramirez L."/>
            <person name="Alfaro M."/>
            <person name="Sun H."/>
            <person name="Tritt A."/>
            <person name="Yoshinaga Y."/>
            <person name="Zwiers L.-H."/>
            <person name="Turgeon B."/>
            <person name="Goodwin S."/>
            <person name="Spatafora J."/>
            <person name="Crous P."/>
            <person name="Grigoriev I."/>
        </authorList>
    </citation>
    <scope>NUCLEOTIDE SEQUENCE</scope>
    <source>
        <strain evidence="2">CBS 113389</strain>
    </source>
</reference>
<dbReference type="AlphaFoldDB" id="A0A6A6PYP7"/>